<dbReference type="InParanoid" id="A0A2T3BBR6"/>
<proteinExistence type="predicted"/>
<evidence type="ECO:0000313" key="3">
    <source>
        <dbReference type="Proteomes" id="UP000241818"/>
    </source>
</evidence>
<protein>
    <submittedName>
        <fullName evidence="2">Uncharacterized protein</fullName>
    </submittedName>
</protein>
<keyword evidence="3" id="KW-1185">Reference proteome</keyword>
<dbReference type="RefSeq" id="XP_024724365.1">
    <property type="nucleotide sequence ID" value="XM_024868610.1"/>
</dbReference>
<feature type="compositionally biased region" description="Low complexity" evidence="1">
    <location>
        <begin position="117"/>
        <end position="128"/>
    </location>
</feature>
<organism evidence="2 3">
    <name type="scientific">Amorphotheca resinae ATCC 22711</name>
    <dbReference type="NCBI Taxonomy" id="857342"/>
    <lineage>
        <taxon>Eukaryota</taxon>
        <taxon>Fungi</taxon>
        <taxon>Dikarya</taxon>
        <taxon>Ascomycota</taxon>
        <taxon>Pezizomycotina</taxon>
        <taxon>Leotiomycetes</taxon>
        <taxon>Helotiales</taxon>
        <taxon>Amorphothecaceae</taxon>
        <taxon>Amorphotheca</taxon>
    </lineage>
</organism>
<feature type="region of interest" description="Disordered" evidence="1">
    <location>
        <begin position="99"/>
        <end position="142"/>
    </location>
</feature>
<dbReference type="GeneID" id="36576691"/>
<gene>
    <name evidence="2" type="ORF">M430DRAFT_56449</name>
</gene>
<evidence type="ECO:0000256" key="1">
    <source>
        <dbReference type="SAM" id="MobiDB-lite"/>
    </source>
</evidence>
<name>A0A2T3BBR6_AMORE</name>
<dbReference type="Proteomes" id="UP000241818">
    <property type="component" value="Unassembled WGS sequence"/>
</dbReference>
<dbReference type="EMBL" id="KZ679007">
    <property type="protein sequence ID" value="PSS25766.1"/>
    <property type="molecule type" value="Genomic_DNA"/>
</dbReference>
<accession>A0A2T3BBR6</accession>
<evidence type="ECO:0000313" key="2">
    <source>
        <dbReference type="EMBL" id="PSS25766.1"/>
    </source>
</evidence>
<dbReference type="AlphaFoldDB" id="A0A2T3BBR6"/>
<sequence length="319" mass="35510">MSYIGFMKKLPELPVDEEPPIRSTPSTRTLDVSVATSFENTYELTNSQNRGLLYTAEIRTRDRILTNTIAGTSTNDYLPVVSSHGMEHLVSDTVQHPRFQEEVEEPEEVADTKPKLSMSSMTSNAASNVDAPSVPSPQSELPPPSIFTPSYLQLSPQEPRSASKRDIYNHAMQLLSSLELHDHSSVLAALNTHYVIRRKRELPSFSSSSCSFSSGFQTQADLLSNTHQLASLPHSAALAQKFQELDPELDREIDGVDECTRANDQQQLAVEDGLRITKELSELRMARKRRAERELSAHMYYGRGADGKPVLPGGKGKRR</sequence>
<reference evidence="2 3" key="1">
    <citation type="journal article" date="2018" name="New Phytol.">
        <title>Comparative genomics and transcriptomics depict ericoid mycorrhizal fungi as versatile saprotrophs and plant mutualists.</title>
        <authorList>
            <person name="Martino E."/>
            <person name="Morin E."/>
            <person name="Grelet G.A."/>
            <person name="Kuo A."/>
            <person name="Kohler A."/>
            <person name="Daghino S."/>
            <person name="Barry K.W."/>
            <person name="Cichocki N."/>
            <person name="Clum A."/>
            <person name="Dockter R.B."/>
            <person name="Hainaut M."/>
            <person name="Kuo R.C."/>
            <person name="LaButti K."/>
            <person name="Lindahl B.D."/>
            <person name="Lindquist E.A."/>
            <person name="Lipzen A."/>
            <person name="Khouja H.R."/>
            <person name="Magnuson J."/>
            <person name="Murat C."/>
            <person name="Ohm R.A."/>
            <person name="Singer S.W."/>
            <person name="Spatafora J.W."/>
            <person name="Wang M."/>
            <person name="Veneault-Fourrey C."/>
            <person name="Henrissat B."/>
            <person name="Grigoriev I.V."/>
            <person name="Martin F.M."/>
            <person name="Perotto S."/>
        </authorList>
    </citation>
    <scope>NUCLEOTIDE SEQUENCE [LARGE SCALE GENOMIC DNA]</scope>
    <source>
        <strain evidence="2 3">ATCC 22711</strain>
    </source>
</reference>